<accession>A0A4S8KQP5</accession>
<dbReference type="OrthoDB" id="2898134at2759"/>
<dbReference type="InterPro" id="IPR012337">
    <property type="entry name" value="RNaseH-like_sf"/>
</dbReference>
<evidence type="ECO:0008006" key="3">
    <source>
        <dbReference type="Google" id="ProtNLM"/>
    </source>
</evidence>
<feature type="non-terminal residue" evidence="1">
    <location>
        <position position="1"/>
    </location>
</feature>
<reference evidence="1 2" key="1">
    <citation type="journal article" date="2019" name="Nat. Ecol. Evol.">
        <title>Megaphylogeny resolves global patterns of mushroom evolution.</title>
        <authorList>
            <person name="Varga T."/>
            <person name="Krizsan K."/>
            <person name="Foldi C."/>
            <person name="Dima B."/>
            <person name="Sanchez-Garcia M."/>
            <person name="Sanchez-Ramirez S."/>
            <person name="Szollosi G.J."/>
            <person name="Szarkandi J.G."/>
            <person name="Papp V."/>
            <person name="Albert L."/>
            <person name="Andreopoulos W."/>
            <person name="Angelini C."/>
            <person name="Antonin V."/>
            <person name="Barry K.W."/>
            <person name="Bougher N.L."/>
            <person name="Buchanan P."/>
            <person name="Buyck B."/>
            <person name="Bense V."/>
            <person name="Catcheside P."/>
            <person name="Chovatia M."/>
            <person name="Cooper J."/>
            <person name="Damon W."/>
            <person name="Desjardin D."/>
            <person name="Finy P."/>
            <person name="Geml J."/>
            <person name="Haridas S."/>
            <person name="Hughes K."/>
            <person name="Justo A."/>
            <person name="Karasinski D."/>
            <person name="Kautmanova I."/>
            <person name="Kiss B."/>
            <person name="Kocsube S."/>
            <person name="Kotiranta H."/>
            <person name="LaButti K.M."/>
            <person name="Lechner B.E."/>
            <person name="Liimatainen K."/>
            <person name="Lipzen A."/>
            <person name="Lukacs Z."/>
            <person name="Mihaltcheva S."/>
            <person name="Morgado L.N."/>
            <person name="Niskanen T."/>
            <person name="Noordeloos M.E."/>
            <person name="Ohm R.A."/>
            <person name="Ortiz-Santana B."/>
            <person name="Ovrebo C."/>
            <person name="Racz N."/>
            <person name="Riley R."/>
            <person name="Savchenko A."/>
            <person name="Shiryaev A."/>
            <person name="Soop K."/>
            <person name="Spirin V."/>
            <person name="Szebenyi C."/>
            <person name="Tomsovsky M."/>
            <person name="Tulloss R.E."/>
            <person name="Uehling J."/>
            <person name="Grigoriev I.V."/>
            <person name="Vagvolgyi C."/>
            <person name="Papp T."/>
            <person name="Martin F.M."/>
            <person name="Miettinen O."/>
            <person name="Hibbett D.S."/>
            <person name="Nagy L.G."/>
        </authorList>
    </citation>
    <scope>NUCLEOTIDE SEQUENCE [LARGE SCALE GENOMIC DNA]</scope>
    <source>
        <strain evidence="1 2">CBS 962.96</strain>
    </source>
</reference>
<dbReference type="EMBL" id="ML180297">
    <property type="protein sequence ID" value="THU77943.1"/>
    <property type="molecule type" value="Genomic_DNA"/>
</dbReference>
<proteinExistence type="predicted"/>
<evidence type="ECO:0000313" key="1">
    <source>
        <dbReference type="EMBL" id="THU77943.1"/>
    </source>
</evidence>
<dbReference type="GO" id="GO:0003676">
    <property type="term" value="F:nucleic acid binding"/>
    <property type="evidence" value="ECO:0007669"/>
    <property type="project" value="InterPro"/>
</dbReference>
<dbReference type="Gene3D" id="3.30.420.10">
    <property type="entry name" value="Ribonuclease H-like superfamily/Ribonuclease H"/>
    <property type="match status" value="1"/>
</dbReference>
<gene>
    <name evidence="1" type="ORF">K435DRAFT_604083</name>
</gene>
<sequence>QQKLLRLYGPCFVSDTPKHAYISSSHTIRDGQPVSSFGIYWGLNNANNCSYSIPGRCSANHALLLGVSMALRTATLFPHHELLISVSSTFVIRSFCYWMGKESDCGWPSANGPSLKLCTELIQARIAPVVFLHVASNSGNGHLDMSKSLAK</sequence>
<organism evidence="1 2">
    <name type="scientific">Dendrothele bispora (strain CBS 962.96)</name>
    <dbReference type="NCBI Taxonomy" id="1314807"/>
    <lineage>
        <taxon>Eukaryota</taxon>
        <taxon>Fungi</taxon>
        <taxon>Dikarya</taxon>
        <taxon>Basidiomycota</taxon>
        <taxon>Agaricomycotina</taxon>
        <taxon>Agaricomycetes</taxon>
        <taxon>Agaricomycetidae</taxon>
        <taxon>Agaricales</taxon>
        <taxon>Agaricales incertae sedis</taxon>
        <taxon>Dendrothele</taxon>
    </lineage>
</organism>
<dbReference type="Proteomes" id="UP000297245">
    <property type="component" value="Unassembled WGS sequence"/>
</dbReference>
<dbReference type="SUPFAM" id="SSF53098">
    <property type="entry name" value="Ribonuclease H-like"/>
    <property type="match status" value="1"/>
</dbReference>
<dbReference type="AlphaFoldDB" id="A0A4S8KQP5"/>
<dbReference type="InterPro" id="IPR036397">
    <property type="entry name" value="RNaseH_sf"/>
</dbReference>
<evidence type="ECO:0000313" key="2">
    <source>
        <dbReference type="Proteomes" id="UP000297245"/>
    </source>
</evidence>
<name>A0A4S8KQP5_DENBC</name>
<feature type="non-terminal residue" evidence="1">
    <location>
        <position position="151"/>
    </location>
</feature>
<protein>
    <recommendedName>
        <fullName evidence="3">RNase H type-1 domain-containing protein</fullName>
    </recommendedName>
</protein>
<keyword evidence="2" id="KW-1185">Reference proteome</keyword>